<comment type="caution">
    <text evidence="1">The sequence shown here is derived from an EMBL/GenBank/DDBJ whole genome shotgun (WGS) entry which is preliminary data.</text>
</comment>
<name>F1YK10_9ACTN</name>
<dbReference type="InterPro" id="IPR018721">
    <property type="entry name" value="DUF2252"/>
</dbReference>
<dbReference type="OrthoDB" id="1491115at2"/>
<evidence type="ECO:0008006" key="3">
    <source>
        <dbReference type="Google" id="ProtNLM"/>
    </source>
</evidence>
<proteinExistence type="predicted"/>
<dbReference type="Pfam" id="PF10009">
    <property type="entry name" value="DUF2252"/>
    <property type="match status" value="1"/>
</dbReference>
<evidence type="ECO:0000313" key="1">
    <source>
        <dbReference type="EMBL" id="EGD55092.1"/>
    </source>
</evidence>
<dbReference type="eggNOG" id="COG4320">
    <property type="taxonomic scope" value="Bacteria"/>
</dbReference>
<dbReference type="Proteomes" id="UP000035065">
    <property type="component" value="Unassembled WGS sequence"/>
</dbReference>
<evidence type="ECO:0000313" key="2">
    <source>
        <dbReference type="Proteomes" id="UP000035065"/>
    </source>
</evidence>
<dbReference type="EMBL" id="AEUD01000008">
    <property type="protein sequence ID" value="EGD55092.1"/>
    <property type="molecule type" value="Genomic_DNA"/>
</dbReference>
<reference evidence="1 2" key="1">
    <citation type="journal article" date="2011" name="J. Bacteriol.">
        <title>Draft Genome Sequence of Gordonia neofelifaecis NRRL B-59395, a Cholesterol-Degrading Actinomycete.</title>
        <authorList>
            <person name="Ge F."/>
            <person name="Li W."/>
            <person name="Chen G."/>
            <person name="Liu Y."/>
            <person name="Zhang G."/>
            <person name="Yong B."/>
            <person name="Wang Q."/>
            <person name="Wang N."/>
            <person name="Huang Z."/>
            <person name="Li W."/>
            <person name="Wang J."/>
            <person name="Wu C."/>
            <person name="Xie Q."/>
            <person name="Liu G."/>
        </authorList>
    </citation>
    <scope>NUCLEOTIDE SEQUENCE [LARGE SCALE GENOMIC DNA]</scope>
    <source>
        <strain evidence="1 2">NRRL B-59395</strain>
    </source>
</reference>
<dbReference type="PANTHER" id="PTHR39441">
    <property type="entry name" value="DUF2252 DOMAIN-CONTAINING PROTEIN"/>
    <property type="match status" value="1"/>
</dbReference>
<accession>F1YK10</accession>
<sequence>MTLSVDQLAAVPESADRRDPMEILKTQDRTRLQGLVPVRHHRMAETPFTFYRGAAAVMASDLSLTPDSGVITQLCGDAHLSNFGMFRSPERAMVFDLNDFDETHPGPFEGDVKRLAASLMIGSQANGFDEATARGAARQGAKAYRKRMVASAGRTALDCWYARVDADEVAADLGDRFDTATSSHTQKVLQKARHRDSAQALEKLCYFDLAGAHIKSDPPLLVPANEVTVGMSKAEMNAAFIDGFARYRETLPGHVAELFSQYTFIEAARKVVGVGSVGTRCWIALFGGKHATDPLFLQFKEASESVLAPYVPGHEYGNQGHRVVFGQQLLQASSDIFLGWVQAVAFEGATDTDFYVRQLRDGKGSVVVEALSPEGMEYYAKLCGEVLAHAHARTAARHEIAEYLSGVGKAFDAAIADFSVEYSRINLNDHTRLVAAIEDGQLSSDALETAS</sequence>
<protein>
    <recommendedName>
        <fullName evidence="3">DUF2252 domain-containing protein</fullName>
    </recommendedName>
</protein>
<organism evidence="1 2">
    <name type="scientific">Gordonia neofelifaecis NRRL B-59395</name>
    <dbReference type="NCBI Taxonomy" id="644548"/>
    <lineage>
        <taxon>Bacteria</taxon>
        <taxon>Bacillati</taxon>
        <taxon>Actinomycetota</taxon>
        <taxon>Actinomycetes</taxon>
        <taxon>Mycobacteriales</taxon>
        <taxon>Gordoniaceae</taxon>
        <taxon>Gordonia</taxon>
    </lineage>
</organism>
<dbReference type="STRING" id="644548.SCNU_11201"/>
<keyword evidence="2" id="KW-1185">Reference proteome</keyword>
<dbReference type="RefSeq" id="WP_009679461.1">
    <property type="nucleotide sequence ID" value="NZ_AEUD01000008.1"/>
</dbReference>
<dbReference type="AlphaFoldDB" id="F1YK10"/>
<dbReference type="PANTHER" id="PTHR39441:SF1">
    <property type="entry name" value="DUF2252 DOMAIN-CONTAINING PROTEIN"/>
    <property type="match status" value="1"/>
</dbReference>
<gene>
    <name evidence="1" type="ORF">SCNU_11201</name>
</gene>